<keyword evidence="2 9" id="KW-0812">Transmembrane</keyword>
<evidence type="ECO:0000259" key="11">
    <source>
        <dbReference type="Pfam" id="PF07686"/>
    </source>
</evidence>
<comment type="subcellular location">
    <subcellularLocation>
        <location evidence="1">Membrane</location>
        <topology evidence="1">Single-pass type I membrane protein</topology>
    </subcellularLocation>
</comment>
<proteinExistence type="predicted"/>
<protein>
    <submittedName>
        <fullName evidence="12">Carcinoembryonic antigen-related cell adhesion molecule 3-like isoform X1</fullName>
    </submittedName>
</protein>
<accession>A0AAD1WLU5</accession>
<organism evidence="12 13">
    <name type="scientific">Pelobates cultripes</name>
    <name type="common">Western spadefoot toad</name>
    <dbReference type="NCBI Taxonomy" id="61616"/>
    <lineage>
        <taxon>Eukaryota</taxon>
        <taxon>Metazoa</taxon>
        <taxon>Chordata</taxon>
        <taxon>Craniata</taxon>
        <taxon>Vertebrata</taxon>
        <taxon>Euteleostomi</taxon>
        <taxon>Amphibia</taxon>
        <taxon>Batrachia</taxon>
        <taxon>Anura</taxon>
        <taxon>Pelobatoidea</taxon>
        <taxon>Pelobatidae</taxon>
        <taxon>Pelobates</taxon>
    </lineage>
</organism>
<evidence type="ECO:0000256" key="3">
    <source>
        <dbReference type="ARBA" id="ARBA00022729"/>
    </source>
</evidence>
<dbReference type="Gene3D" id="2.60.40.10">
    <property type="entry name" value="Immunoglobulins"/>
    <property type="match status" value="1"/>
</dbReference>
<dbReference type="GO" id="GO:0005886">
    <property type="term" value="C:plasma membrane"/>
    <property type="evidence" value="ECO:0007669"/>
    <property type="project" value="TreeGrafter"/>
</dbReference>
<keyword evidence="13" id="KW-1185">Reference proteome</keyword>
<dbReference type="PANTHER" id="PTHR13869:SF24">
    <property type="entry name" value="BASEMENT MEMBRANE-SPECIFIC HEPARAN SULFATE PROTEOGLYCAN CORE PROTEIN-LIKE"/>
    <property type="match status" value="1"/>
</dbReference>
<evidence type="ECO:0000256" key="5">
    <source>
        <dbReference type="ARBA" id="ARBA00023136"/>
    </source>
</evidence>
<dbReference type="InterPro" id="IPR000920">
    <property type="entry name" value="Myelin_P0-rel"/>
</dbReference>
<keyword evidence="6" id="KW-1015">Disulfide bond</keyword>
<keyword evidence="7" id="KW-0325">Glycoprotein</keyword>
<keyword evidence="3 10" id="KW-0732">Signal</keyword>
<feature type="signal peptide" evidence="10">
    <location>
        <begin position="1"/>
        <end position="17"/>
    </location>
</feature>
<gene>
    <name evidence="12" type="ORF">PECUL_23A030676</name>
</gene>
<reference evidence="12" key="1">
    <citation type="submission" date="2022-03" db="EMBL/GenBank/DDBJ databases">
        <authorList>
            <person name="Alioto T."/>
            <person name="Alioto T."/>
            <person name="Gomez Garrido J."/>
        </authorList>
    </citation>
    <scope>NUCLEOTIDE SEQUENCE</scope>
</reference>
<dbReference type="InterPro" id="IPR013783">
    <property type="entry name" value="Ig-like_fold"/>
</dbReference>
<feature type="domain" description="Immunoglobulin V-set" evidence="11">
    <location>
        <begin position="269"/>
        <end position="363"/>
    </location>
</feature>
<evidence type="ECO:0000256" key="10">
    <source>
        <dbReference type="SAM" id="SignalP"/>
    </source>
</evidence>
<keyword evidence="4 9" id="KW-1133">Transmembrane helix</keyword>
<name>A0AAD1WLU5_PELCU</name>
<keyword evidence="5 9" id="KW-0472">Membrane</keyword>
<feature type="chain" id="PRO_5042251630" evidence="10">
    <location>
        <begin position="18"/>
        <end position="431"/>
    </location>
</feature>
<evidence type="ECO:0000256" key="9">
    <source>
        <dbReference type="SAM" id="Phobius"/>
    </source>
</evidence>
<dbReference type="PANTHER" id="PTHR13869">
    <property type="entry name" value="MYELIN P0 RELATED"/>
    <property type="match status" value="1"/>
</dbReference>
<sequence length="431" mass="48563">MWCIFFLLVFIVNLCSCVKTCTVRIYNESYVAVQFGDMYKPSFYCMGNQEPFLELNATGSIHKTNVTCECYNGSCILEKNICPEGYKVIDKENGILTTTNCTLNSNTTHAENNLTQNGSSNILNREGFIAMMVRILVGIPVGVIVAVFVLIFVRKRLVRLPSFCLLLKECKKYRKGDRLNGRAESQRETEHLQDEAAVIQRNELEVLQPGAAQNVLQSTDQQKSSNICLVSENHIFDCTHVGLSTGESTHCVGVTVIYATSEALIVHKNPVNVSVGQSILLPTSYTLTKPFSKYFIEWTINDYVIVKYFAYNCSISPHGIPEWCAGKSKMYKFKGRVEFYPLNASLLLKNVQLNDTGIYTIRLTRAKVHVQVWVDGNTKRFVTSEPLIVHSNPVNVSFGKIPEWCTGEFNIIQKLKGRVEFYSHNASLLPK</sequence>
<evidence type="ECO:0000256" key="8">
    <source>
        <dbReference type="ARBA" id="ARBA00023319"/>
    </source>
</evidence>
<dbReference type="EMBL" id="OW240920">
    <property type="protein sequence ID" value="CAH2316586.1"/>
    <property type="molecule type" value="Genomic_DNA"/>
</dbReference>
<evidence type="ECO:0000256" key="7">
    <source>
        <dbReference type="ARBA" id="ARBA00023180"/>
    </source>
</evidence>
<evidence type="ECO:0000256" key="2">
    <source>
        <dbReference type="ARBA" id="ARBA00022692"/>
    </source>
</evidence>
<dbReference type="InterPro" id="IPR013106">
    <property type="entry name" value="Ig_V-set"/>
</dbReference>
<evidence type="ECO:0000256" key="6">
    <source>
        <dbReference type="ARBA" id="ARBA00023157"/>
    </source>
</evidence>
<feature type="transmembrane region" description="Helical" evidence="9">
    <location>
        <begin position="128"/>
        <end position="153"/>
    </location>
</feature>
<keyword evidence="8" id="KW-0393">Immunoglobulin domain</keyword>
<dbReference type="Proteomes" id="UP001295444">
    <property type="component" value="Chromosome 09"/>
</dbReference>
<evidence type="ECO:0000256" key="1">
    <source>
        <dbReference type="ARBA" id="ARBA00004479"/>
    </source>
</evidence>
<dbReference type="AlphaFoldDB" id="A0AAD1WLU5"/>
<evidence type="ECO:0000313" key="12">
    <source>
        <dbReference type="EMBL" id="CAH2316586.1"/>
    </source>
</evidence>
<dbReference type="InterPro" id="IPR036179">
    <property type="entry name" value="Ig-like_dom_sf"/>
</dbReference>
<dbReference type="Pfam" id="PF07686">
    <property type="entry name" value="V-set"/>
    <property type="match status" value="1"/>
</dbReference>
<evidence type="ECO:0000313" key="13">
    <source>
        <dbReference type="Proteomes" id="UP001295444"/>
    </source>
</evidence>
<evidence type="ECO:0000256" key="4">
    <source>
        <dbReference type="ARBA" id="ARBA00022989"/>
    </source>
</evidence>
<dbReference type="SUPFAM" id="SSF48726">
    <property type="entry name" value="Immunoglobulin"/>
    <property type="match status" value="1"/>
</dbReference>